<reference evidence="1 2" key="1">
    <citation type="submission" date="2018-06" db="EMBL/GenBank/DDBJ databases">
        <title>Comparative genomics reveals the genomic features of Rhizophagus irregularis, R. cerebriforme, R. diaphanum and Gigaspora rosea, and their symbiotic lifestyle signature.</title>
        <authorList>
            <person name="Morin E."/>
            <person name="San Clemente H."/>
            <person name="Chen E.C.H."/>
            <person name="De La Providencia I."/>
            <person name="Hainaut M."/>
            <person name="Kuo A."/>
            <person name="Kohler A."/>
            <person name="Murat C."/>
            <person name="Tang N."/>
            <person name="Roy S."/>
            <person name="Loubradou J."/>
            <person name="Henrissat B."/>
            <person name="Grigoriev I.V."/>
            <person name="Corradi N."/>
            <person name="Roux C."/>
            <person name="Martin F.M."/>
        </authorList>
    </citation>
    <scope>NUCLEOTIDE SEQUENCE [LARGE SCALE GENOMIC DNA]</scope>
    <source>
        <strain evidence="1 2">DAOM 227022</strain>
    </source>
</reference>
<dbReference type="AlphaFoldDB" id="A0A397SGH0"/>
<gene>
    <name evidence="1" type="ORF">C1645_830983</name>
</gene>
<proteinExistence type="predicted"/>
<evidence type="ECO:0000313" key="2">
    <source>
        <dbReference type="Proteomes" id="UP000265703"/>
    </source>
</evidence>
<dbReference type="EMBL" id="QKYT01000434">
    <property type="protein sequence ID" value="RIA85303.1"/>
    <property type="molecule type" value="Genomic_DNA"/>
</dbReference>
<name>A0A397SGH0_9GLOM</name>
<sequence length="120" mass="13918">MLTRDKHNHDDAQLYYEPHEELLYELLLYKKKDIIAIQEKLDVRGDLDVVGHPILTTLYENMQDFDEVTFGKMSLGTLYHLLLYLEEDISVIQDHLGIASHSDLEISGLEEANKNARAYL</sequence>
<keyword evidence="2" id="KW-1185">Reference proteome</keyword>
<accession>A0A397SGH0</accession>
<evidence type="ECO:0000313" key="1">
    <source>
        <dbReference type="EMBL" id="RIA85303.1"/>
    </source>
</evidence>
<protein>
    <submittedName>
        <fullName evidence="1">Uncharacterized protein</fullName>
    </submittedName>
</protein>
<organism evidence="1 2">
    <name type="scientific">Glomus cerebriforme</name>
    <dbReference type="NCBI Taxonomy" id="658196"/>
    <lineage>
        <taxon>Eukaryota</taxon>
        <taxon>Fungi</taxon>
        <taxon>Fungi incertae sedis</taxon>
        <taxon>Mucoromycota</taxon>
        <taxon>Glomeromycotina</taxon>
        <taxon>Glomeromycetes</taxon>
        <taxon>Glomerales</taxon>
        <taxon>Glomeraceae</taxon>
        <taxon>Glomus</taxon>
    </lineage>
</organism>
<comment type="caution">
    <text evidence="1">The sequence shown here is derived from an EMBL/GenBank/DDBJ whole genome shotgun (WGS) entry which is preliminary data.</text>
</comment>
<dbReference type="Proteomes" id="UP000265703">
    <property type="component" value="Unassembled WGS sequence"/>
</dbReference>